<protein>
    <recommendedName>
        <fullName evidence="7">DUF86 domain-containing protein</fullName>
    </recommendedName>
</protein>
<evidence type="ECO:0000256" key="4">
    <source>
        <dbReference type="ARBA" id="ARBA00024207"/>
    </source>
</evidence>
<dbReference type="Proteomes" id="UP000178893">
    <property type="component" value="Unassembled WGS sequence"/>
</dbReference>
<name>A0A1G2DXE1_9BACT</name>
<evidence type="ECO:0000256" key="1">
    <source>
        <dbReference type="ARBA" id="ARBA00022649"/>
    </source>
</evidence>
<comment type="caution">
    <text evidence="5">The sequence shown here is derived from an EMBL/GenBank/DDBJ whole genome shotgun (WGS) entry which is preliminary data.</text>
</comment>
<dbReference type="GO" id="GO:0016787">
    <property type="term" value="F:hydrolase activity"/>
    <property type="evidence" value="ECO:0007669"/>
    <property type="project" value="UniProtKB-KW"/>
</dbReference>
<dbReference type="GO" id="GO:0004540">
    <property type="term" value="F:RNA nuclease activity"/>
    <property type="evidence" value="ECO:0007669"/>
    <property type="project" value="InterPro"/>
</dbReference>
<evidence type="ECO:0000256" key="2">
    <source>
        <dbReference type="ARBA" id="ARBA00022722"/>
    </source>
</evidence>
<accession>A0A1G2DXE1</accession>
<comment type="similarity">
    <text evidence="4">Belongs to the HepT RNase toxin family.</text>
</comment>
<dbReference type="GO" id="GO:0110001">
    <property type="term" value="C:toxin-antitoxin complex"/>
    <property type="evidence" value="ECO:0007669"/>
    <property type="project" value="InterPro"/>
</dbReference>
<organism evidence="5 6">
    <name type="scientific">Candidatus Nealsonbacteria bacterium RBG_13_37_56</name>
    <dbReference type="NCBI Taxonomy" id="1801661"/>
    <lineage>
        <taxon>Bacteria</taxon>
        <taxon>Candidatus Nealsoniibacteriota</taxon>
    </lineage>
</organism>
<gene>
    <name evidence="5" type="ORF">A2V72_02255</name>
</gene>
<evidence type="ECO:0008006" key="7">
    <source>
        <dbReference type="Google" id="ProtNLM"/>
    </source>
</evidence>
<keyword evidence="2" id="KW-0540">Nuclease</keyword>
<evidence type="ECO:0000313" key="5">
    <source>
        <dbReference type="EMBL" id="OGZ17578.1"/>
    </source>
</evidence>
<keyword evidence="3" id="KW-0378">Hydrolase</keyword>
<dbReference type="Gene3D" id="1.20.120.580">
    <property type="entry name" value="bsu32300-like"/>
    <property type="match status" value="1"/>
</dbReference>
<reference evidence="5 6" key="1">
    <citation type="journal article" date="2016" name="Nat. Commun.">
        <title>Thousands of microbial genomes shed light on interconnected biogeochemical processes in an aquifer system.</title>
        <authorList>
            <person name="Anantharaman K."/>
            <person name="Brown C.T."/>
            <person name="Hug L.A."/>
            <person name="Sharon I."/>
            <person name="Castelle C.J."/>
            <person name="Probst A.J."/>
            <person name="Thomas B.C."/>
            <person name="Singh A."/>
            <person name="Wilkins M.J."/>
            <person name="Karaoz U."/>
            <person name="Brodie E.L."/>
            <person name="Williams K.H."/>
            <person name="Hubbard S.S."/>
            <person name="Banfield J.F."/>
        </authorList>
    </citation>
    <scope>NUCLEOTIDE SEQUENCE [LARGE SCALE GENOMIC DNA]</scope>
</reference>
<dbReference type="InterPro" id="IPR037038">
    <property type="entry name" value="HepT-like_sf"/>
</dbReference>
<evidence type="ECO:0000313" key="6">
    <source>
        <dbReference type="Proteomes" id="UP000178893"/>
    </source>
</evidence>
<dbReference type="AlphaFoldDB" id="A0A1G2DXE1"/>
<dbReference type="EMBL" id="MHLW01000031">
    <property type="protein sequence ID" value="OGZ17578.1"/>
    <property type="molecule type" value="Genomic_DNA"/>
</dbReference>
<sequence length="146" mass="17054">MSKLTLDKEKIIERMEDVKNSVLELEKFQKMSLDDFLSNKDYYSLSSYHLRIAIEAILTIGTHILSRLPSNGKKKDYTEVILSLADYGVLPKEFAEKIKGMAGYRNRLVHLYWKVSPEEILSIIKKDLKDFDGFIDYIDKFIKNIK</sequence>
<proteinExistence type="inferred from homology"/>
<dbReference type="PANTHER" id="PTHR33397">
    <property type="entry name" value="UPF0331 PROTEIN YUTE"/>
    <property type="match status" value="1"/>
</dbReference>
<dbReference type="PANTHER" id="PTHR33397:SF3">
    <property type="entry name" value="MRNA NUCLEASE HEPT"/>
    <property type="match status" value="1"/>
</dbReference>
<dbReference type="InterPro" id="IPR052379">
    <property type="entry name" value="Type_VII_TA_RNase"/>
</dbReference>
<dbReference type="NCBIfam" id="NF047751">
    <property type="entry name" value="HepT_toxin"/>
    <property type="match status" value="1"/>
</dbReference>
<dbReference type="InterPro" id="IPR008201">
    <property type="entry name" value="HepT-like"/>
</dbReference>
<evidence type="ECO:0000256" key="3">
    <source>
        <dbReference type="ARBA" id="ARBA00022801"/>
    </source>
</evidence>
<dbReference type="Pfam" id="PF01934">
    <property type="entry name" value="HepT-like"/>
    <property type="match status" value="1"/>
</dbReference>
<keyword evidence="1" id="KW-1277">Toxin-antitoxin system</keyword>